<proteinExistence type="inferred from homology"/>
<feature type="signal peptide" evidence="2">
    <location>
        <begin position="1"/>
        <end position="20"/>
    </location>
</feature>
<dbReference type="InterPro" id="IPR018013">
    <property type="entry name" value="Channel_Tsx-like"/>
</dbReference>
<feature type="chain" id="PRO_5012328373" evidence="2">
    <location>
        <begin position="21"/>
        <end position="236"/>
    </location>
</feature>
<dbReference type="OrthoDB" id="5290317at2"/>
<comment type="similarity">
    <text evidence="1">Belongs to the nucleoside-specific channel-forming outer membrane porin (Tsx) (TC 1.B.10) family.</text>
</comment>
<keyword evidence="2" id="KW-0732">Signal</keyword>
<dbReference type="GO" id="GO:0009279">
    <property type="term" value="C:cell outer membrane"/>
    <property type="evidence" value="ECO:0007669"/>
    <property type="project" value="InterPro"/>
</dbReference>
<accession>A0A1Y6C9N6</accession>
<dbReference type="SUPFAM" id="SSF111364">
    <property type="entry name" value="Tsx-like channel"/>
    <property type="match status" value="1"/>
</dbReference>
<dbReference type="EMBL" id="FWZT01000015">
    <property type="protein sequence ID" value="SMF49871.1"/>
    <property type="molecule type" value="Genomic_DNA"/>
</dbReference>
<evidence type="ECO:0000256" key="1">
    <source>
        <dbReference type="ARBA" id="ARBA00008728"/>
    </source>
</evidence>
<dbReference type="Gene3D" id="2.40.230.20">
    <property type="entry name" value="Nucleoside-specific channel-forming protein, Tsx-like"/>
    <property type="match status" value="1"/>
</dbReference>
<gene>
    <name evidence="3" type="ORF">SAMN06296036_115126</name>
</gene>
<evidence type="ECO:0000313" key="4">
    <source>
        <dbReference type="Proteomes" id="UP000192907"/>
    </source>
</evidence>
<dbReference type="Pfam" id="PF03502">
    <property type="entry name" value="Channel_Tsx"/>
    <property type="match status" value="1"/>
</dbReference>
<sequence length="236" mass="26639">MGLLKNLALSSILLSGSAVAADWSNTSISLLSGTDYVNPFGEDYDQTIITFEHVSGWTYGDNFFFVDVEKADTKDDQSMYLEWNPRFSYNKIMGQQSDGLVADFGIAAQINIPVGFRRIYLYGFYVDLKIPGFNFFQSHFYVRDDLSVEGTGFQVTLVWGLNIIDKLSFGGFLDYAGEEGDDTGKKEANLLMQPQLLYQVTKEIALGVEFQYWDPKLAVKDADTEQVPQAMIRWTL</sequence>
<evidence type="ECO:0000313" key="3">
    <source>
        <dbReference type="EMBL" id="SMF49871.1"/>
    </source>
</evidence>
<evidence type="ECO:0000256" key="2">
    <source>
        <dbReference type="SAM" id="SignalP"/>
    </source>
</evidence>
<dbReference type="Proteomes" id="UP000192907">
    <property type="component" value="Unassembled WGS sequence"/>
</dbReference>
<keyword evidence="4" id="KW-1185">Reference proteome</keyword>
<reference evidence="4" key="1">
    <citation type="submission" date="2017-04" db="EMBL/GenBank/DDBJ databases">
        <authorList>
            <person name="Varghese N."/>
            <person name="Submissions S."/>
        </authorList>
    </citation>
    <scope>NUCLEOTIDE SEQUENCE [LARGE SCALE GENOMIC DNA]</scope>
    <source>
        <strain evidence="4">RKEM611</strain>
    </source>
</reference>
<dbReference type="RefSeq" id="WP_132319842.1">
    <property type="nucleotide sequence ID" value="NZ_FWZT01000015.1"/>
</dbReference>
<dbReference type="AlphaFoldDB" id="A0A1Y6C9N6"/>
<protein>
    <submittedName>
        <fullName evidence="3">Nucleoside-specific outer membrane channel protein Tsx</fullName>
    </submittedName>
</protein>
<dbReference type="InterPro" id="IPR036777">
    <property type="entry name" value="Channel_Tsx-like_sf"/>
</dbReference>
<dbReference type="STRING" id="1513793.SAMN06296036_115126"/>
<organism evidence="3 4">
    <name type="scientific">Pseudobacteriovorax antillogorgiicola</name>
    <dbReference type="NCBI Taxonomy" id="1513793"/>
    <lineage>
        <taxon>Bacteria</taxon>
        <taxon>Pseudomonadati</taxon>
        <taxon>Bdellovibrionota</taxon>
        <taxon>Oligoflexia</taxon>
        <taxon>Oligoflexales</taxon>
        <taxon>Pseudobacteriovoracaceae</taxon>
        <taxon>Pseudobacteriovorax</taxon>
    </lineage>
</organism>
<name>A0A1Y6C9N6_9BACT</name>